<dbReference type="RefSeq" id="WP_131163608.1">
    <property type="nucleotide sequence ID" value="NZ_QPGQ01000014.1"/>
</dbReference>
<feature type="domain" description="Thioredoxin-like fold" evidence="1">
    <location>
        <begin position="66"/>
        <end position="163"/>
    </location>
</feature>
<reference evidence="2 3" key="1">
    <citation type="submission" date="2018-07" db="EMBL/GenBank/DDBJ databases">
        <title>Campylobacter zealandensis sp. nov., isolated from birds and water in New Zealand.</title>
        <authorList>
            <person name="Wilkinson D.A."/>
            <person name="Biggs P.J."/>
            <person name="French N.P."/>
            <person name="Midwinter A.C."/>
        </authorList>
    </citation>
    <scope>NUCLEOTIDE SEQUENCE [LARGE SCALE GENOMIC DNA]</scope>
    <source>
        <strain evidence="2 3">B423b</strain>
    </source>
</reference>
<gene>
    <name evidence="2" type="ORF">DU473_03240</name>
</gene>
<dbReference type="Pfam" id="PF13098">
    <property type="entry name" value="Thioredoxin_2"/>
    <property type="match status" value="1"/>
</dbReference>
<protein>
    <submittedName>
        <fullName evidence="2">Thioredoxin</fullName>
    </submittedName>
</protein>
<dbReference type="CDD" id="cd02951">
    <property type="entry name" value="SoxW"/>
    <property type="match status" value="1"/>
</dbReference>
<dbReference type="InterPro" id="IPR036249">
    <property type="entry name" value="Thioredoxin-like_sf"/>
</dbReference>
<evidence type="ECO:0000259" key="1">
    <source>
        <dbReference type="Pfam" id="PF13098"/>
    </source>
</evidence>
<dbReference type="InterPro" id="IPR012336">
    <property type="entry name" value="Thioredoxin-like_fold"/>
</dbReference>
<keyword evidence="3" id="KW-1185">Reference proteome</keyword>
<comment type="caution">
    <text evidence="2">The sequence shown here is derived from an EMBL/GenBank/DDBJ whole genome shotgun (WGS) entry which is preliminary data.</text>
</comment>
<evidence type="ECO:0000313" key="2">
    <source>
        <dbReference type="EMBL" id="TBR81505.1"/>
    </source>
</evidence>
<dbReference type="PROSITE" id="PS51257">
    <property type="entry name" value="PROKAR_LIPOPROTEIN"/>
    <property type="match status" value="1"/>
</dbReference>
<sequence>MIKKILCGLFILFLYACNDEQINKNILSNNSALSKEQLEHSNSLDINSYKEIAIFFKDNQNIIFDDKKPTFIIFSSNNCKYCNKLREEIKEDKKLQDKLRKDYNSYYINISYQKIHNINKQKQTTQDLIQNYDIQSTPTLIFFNSSGKMLLNYPGLMGAKRLALTMDILKENQNLTEDELLKKLFLAYRENNV</sequence>
<name>A0A4Q9JV77_9BACT</name>
<dbReference type="Proteomes" id="UP000292583">
    <property type="component" value="Unassembled WGS sequence"/>
</dbReference>
<organism evidence="2 3">
    <name type="scientific">Campylobacter novaezeelandiae</name>
    <dbReference type="NCBI Taxonomy" id="2267891"/>
    <lineage>
        <taxon>Bacteria</taxon>
        <taxon>Pseudomonadati</taxon>
        <taxon>Campylobacterota</taxon>
        <taxon>Epsilonproteobacteria</taxon>
        <taxon>Campylobacterales</taxon>
        <taxon>Campylobacteraceae</taxon>
        <taxon>Campylobacter</taxon>
    </lineage>
</organism>
<accession>A0A4Q9JV77</accession>
<evidence type="ECO:0000313" key="3">
    <source>
        <dbReference type="Proteomes" id="UP000292583"/>
    </source>
</evidence>
<proteinExistence type="predicted"/>
<dbReference type="SUPFAM" id="SSF52833">
    <property type="entry name" value="Thioredoxin-like"/>
    <property type="match status" value="1"/>
</dbReference>
<dbReference type="AlphaFoldDB" id="A0A4Q9JV77"/>
<dbReference type="OrthoDB" id="5366120at2"/>
<dbReference type="Gene3D" id="3.40.30.10">
    <property type="entry name" value="Glutaredoxin"/>
    <property type="match status" value="1"/>
</dbReference>
<dbReference type="InterPro" id="IPR041737">
    <property type="entry name" value="SoxW"/>
</dbReference>
<dbReference type="EMBL" id="QPGR01000004">
    <property type="protein sequence ID" value="TBR81505.1"/>
    <property type="molecule type" value="Genomic_DNA"/>
</dbReference>